<protein>
    <submittedName>
        <fullName evidence="3">Uncharacterized protein</fullName>
    </submittedName>
</protein>
<evidence type="ECO:0000256" key="2">
    <source>
        <dbReference type="SAM" id="Phobius"/>
    </source>
</evidence>
<evidence type="ECO:0000313" key="3">
    <source>
        <dbReference type="EMBL" id="OOK65244.1"/>
    </source>
</evidence>
<feature type="region of interest" description="Disordered" evidence="1">
    <location>
        <begin position="53"/>
        <end position="110"/>
    </location>
</feature>
<name>A0A1V3WE33_MYCKA</name>
<sequence>MIRALIAAVLLTGAAVHFFGAPEDAALGYSLLLCVTLWFTWPAARVTARLIRRSHRRRHPAAPRQPRRPGPHLTQINHHHHYYGGPPPMATTPPRLDYSRPALPQRSSQQVAHDAIYNTIDIDSTPSP</sequence>
<comment type="caution">
    <text evidence="3">The sequence shown here is derived from an EMBL/GenBank/DDBJ whole genome shotgun (WGS) entry which is preliminary data.</text>
</comment>
<dbReference type="EMBL" id="MVBN01000011">
    <property type="protein sequence ID" value="OOK65244.1"/>
    <property type="molecule type" value="Genomic_DNA"/>
</dbReference>
<keyword evidence="2" id="KW-0472">Membrane</keyword>
<evidence type="ECO:0000256" key="1">
    <source>
        <dbReference type="SAM" id="MobiDB-lite"/>
    </source>
</evidence>
<dbReference type="Proteomes" id="UP000188532">
    <property type="component" value="Unassembled WGS sequence"/>
</dbReference>
<dbReference type="AlphaFoldDB" id="A0A1V3WE33"/>
<proteinExistence type="predicted"/>
<gene>
    <name evidence="3" type="ORF">BZL29_7792</name>
</gene>
<keyword evidence="2" id="KW-1133">Transmembrane helix</keyword>
<feature type="compositionally biased region" description="Basic residues" evidence="1">
    <location>
        <begin position="53"/>
        <end position="70"/>
    </location>
</feature>
<reference evidence="3 4" key="1">
    <citation type="submission" date="2017-02" db="EMBL/GenBank/DDBJ databases">
        <title>Complete genome sequences of Mycobacterium kansasii strains isolated from rhesus macaques.</title>
        <authorList>
            <person name="Panda A."/>
            <person name="Nagaraj S."/>
            <person name="Zhao X."/>
            <person name="Tettelin H."/>
            <person name="Detolla L.J."/>
        </authorList>
    </citation>
    <scope>NUCLEOTIDE SEQUENCE [LARGE SCALE GENOMIC DNA]</scope>
    <source>
        <strain evidence="3 4">11-3469</strain>
    </source>
</reference>
<keyword evidence="2" id="KW-0812">Transmembrane</keyword>
<organism evidence="3 4">
    <name type="scientific">Mycobacterium kansasii</name>
    <dbReference type="NCBI Taxonomy" id="1768"/>
    <lineage>
        <taxon>Bacteria</taxon>
        <taxon>Bacillati</taxon>
        <taxon>Actinomycetota</taxon>
        <taxon>Actinomycetes</taxon>
        <taxon>Mycobacteriales</taxon>
        <taxon>Mycobacteriaceae</taxon>
        <taxon>Mycobacterium</taxon>
    </lineage>
</organism>
<accession>A0A1V3WE33</accession>
<feature type="transmembrane region" description="Helical" evidence="2">
    <location>
        <begin position="30"/>
        <end position="48"/>
    </location>
</feature>
<evidence type="ECO:0000313" key="4">
    <source>
        <dbReference type="Proteomes" id="UP000188532"/>
    </source>
</evidence>